<organism evidence="2 3">
    <name type="scientific">Microbulbifer flavimaris</name>
    <dbReference type="NCBI Taxonomy" id="1781068"/>
    <lineage>
        <taxon>Bacteria</taxon>
        <taxon>Pseudomonadati</taxon>
        <taxon>Pseudomonadota</taxon>
        <taxon>Gammaproteobacteria</taxon>
        <taxon>Cellvibrionales</taxon>
        <taxon>Microbulbiferaceae</taxon>
        <taxon>Microbulbifer</taxon>
    </lineage>
</organism>
<name>A0ABX4I0P1_9GAMM</name>
<dbReference type="Proteomes" id="UP000218427">
    <property type="component" value="Unassembled WGS sequence"/>
</dbReference>
<proteinExistence type="predicted"/>
<accession>A0ABX4I0P1</accession>
<keyword evidence="1" id="KW-0732">Signal</keyword>
<gene>
    <name evidence="2" type="ORF">AWR36_008210</name>
</gene>
<comment type="caution">
    <text evidence="2">The sequence shown here is derived from an EMBL/GenBank/DDBJ whole genome shotgun (WGS) entry which is preliminary data.</text>
</comment>
<feature type="chain" id="PRO_5046837005" evidence="1">
    <location>
        <begin position="34"/>
        <end position="100"/>
    </location>
</feature>
<evidence type="ECO:0000313" key="2">
    <source>
        <dbReference type="EMBL" id="PCO05970.1"/>
    </source>
</evidence>
<dbReference type="EMBL" id="LRFG02000002">
    <property type="protein sequence ID" value="PCO05970.1"/>
    <property type="molecule type" value="Genomic_DNA"/>
</dbReference>
<keyword evidence="3" id="KW-1185">Reference proteome</keyword>
<feature type="signal peptide" evidence="1">
    <location>
        <begin position="1"/>
        <end position="33"/>
    </location>
</feature>
<reference evidence="2" key="1">
    <citation type="submission" date="2017-08" db="EMBL/GenBank/DDBJ databases">
        <title>Microbulbifer marisrubri sp. nov., a halophilic alphaproteobacterium isolated from marine sediment of the Yellow Sea, China.</title>
        <authorList>
            <person name="Zhang G."/>
            <person name="Xiong Q."/>
        </authorList>
    </citation>
    <scope>NUCLEOTIDE SEQUENCE [LARGE SCALE GENOMIC DNA]</scope>
    <source>
        <strain evidence="2">WRN-8</strain>
    </source>
</reference>
<evidence type="ECO:0000313" key="3">
    <source>
        <dbReference type="Proteomes" id="UP000218427"/>
    </source>
</evidence>
<sequence>MIRTMITQFRQQSRLWASLFVLLAMLAAQPVLAEHVHFVDTSHELCDICSNQMPAAPGSEYQAFVPSGSYLYVAQAAPVPRDCQPERQNARGPPAYLSQH</sequence>
<protein>
    <submittedName>
        <fullName evidence="2">Uncharacterized protein</fullName>
    </submittedName>
</protein>
<evidence type="ECO:0000256" key="1">
    <source>
        <dbReference type="SAM" id="SignalP"/>
    </source>
</evidence>